<comment type="similarity">
    <text evidence="1">Belongs to the carbohydrate kinase PfkB family.</text>
</comment>
<sequence length="350" mass="36782">MSGRGATESTAGANLVGNAGGLYRARERPSMTALVTFGETMLRLSPPRGERLETARELEVQAGGAESNVAVAVARLGGDAAWFSKLPDSPLGRRVVGELRSHGVDTDGVVWTDDADSRQGVYYLEHGAAPRPTNVVYDRADAAVTTLETGEFDLDAVRDAEVCYTTGITPALSETLRETTADVLAAAQDTGTMTAFDLNYRAKLWSPDEAAEGYRDLLGSIDLLFAAERDAATVLGRDGDAESVARGLAEDYGIETVVVTRGEAGSLAVSDGAVFEQGVYDAETYDAIGTGDAFVGGYLAKHLDGGSVAESLEWASATASFKRTIEGDIAVVNPEDVERVVADEGDGISR</sequence>
<keyword evidence="6" id="KW-1185">Reference proteome</keyword>
<proteinExistence type="inferred from homology"/>
<dbReference type="PATRIC" id="fig|662478.6.peg.2963"/>
<keyword evidence="2" id="KW-0808">Transferase</keyword>
<evidence type="ECO:0000256" key="3">
    <source>
        <dbReference type="ARBA" id="ARBA00022777"/>
    </source>
</evidence>
<dbReference type="AlphaFoldDB" id="M0J013"/>
<gene>
    <name evidence="5" type="ORF">C438_15066</name>
</gene>
<evidence type="ECO:0000256" key="1">
    <source>
        <dbReference type="ARBA" id="ARBA00010688"/>
    </source>
</evidence>
<dbReference type="Gene3D" id="3.40.1190.20">
    <property type="match status" value="1"/>
</dbReference>
<dbReference type="Pfam" id="PF00294">
    <property type="entry name" value="PfkB"/>
    <property type="match status" value="1"/>
</dbReference>
<dbReference type="NCBIfam" id="NF041332">
    <property type="entry name" value="KDG_KDGal_kin_Halo"/>
    <property type="match status" value="1"/>
</dbReference>
<dbReference type="EMBL" id="AOLP01000017">
    <property type="protein sequence ID" value="EMA01688.1"/>
    <property type="molecule type" value="Genomic_DNA"/>
</dbReference>
<dbReference type="InterPro" id="IPR029056">
    <property type="entry name" value="Ribokinase-like"/>
</dbReference>
<evidence type="ECO:0000313" key="5">
    <source>
        <dbReference type="EMBL" id="EMA01688.1"/>
    </source>
</evidence>
<protein>
    <submittedName>
        <fullName evidence="5">2-keto-3-deoxygluconate kinase</fullName>
    </submittedName>
</protein>
<dbReference type="PANTHER" id="PTHR43085:SF57">
    <property type="entry name" value="CARBOHYDRATE KINASE PFKB DOMAIN-CONTAINING PROTEIN"/>
    <property type="match status" value="1"/>
</dbReference>
<feature type="domain" description="Carbohydrate kinase PfkB" evidence="4">
    <location>
        <begin position="31"/>
        <end position="330"/>
    </location>
</feature>
<dbReference type="CDD" id="cd01166">
    <property type="entry name" value="KdgK"/>
    <property type="match status" value="1"/>
</dbReference>
<dbReference type="InterPro" id="IPR011611">
    <property type="entry name" value="PfkB_dom"/>
</dbReference>
<evidence type="ECO:0000259" key="4">
    <source>
        <dbReference type="Pfam" id="PF00294"/>
    </source>
</evidence>
<reference evidence="5 6" key="1">
    <citation type="journal article" date="2014" name="PLoS Genet.">
        <title>Phylogenetically driven sequencing of extremely halophilic archaea reveals strategies for static and dynamic osmo-response.</title>
        <authorList>
            <person name="Becker E.A."/>
            <person name="Seitzer P.M."/>
            <person name="Tritt A."/>
            <person name="Larsen D."/>
            <person name="Krusor M."/>
            <person name="Yao A.I."/>
            <person name="Wu D."/>
            <person name="Madern D."/>
            <person name="Eisen J.A."/>
            <person name="Darling A.E."/>
            <person name="Facciotti M.T."/>
        </authorList>
    </citation>
    <scope>NUCLEOTIDE SEQUENCE [LARGE SCALE GENOMIC DNA]</scope>
    <source>
        <strain evidence="5 6">ATCC 35960</strain>
    </source>
</reference>
<accession>M0J013</accession>
<dbReference type="InterPro" id="IPR050306">
    <property type="entry name" value="PfkB_Carbo_kinase"/>
</dbReference>
<comment type="caution">
    <text evidence="5">The sequence shown here is derived from an EMBL/GenBank/DDBJ whole genome shotgun (WGS) entry which is preliminary data.</text>
</comment>
<organism evidence="5 6">
    <name type="scientific">Haloferax denitrificans ATCC 35960</name>
    <dbReference type="NCBI Taxonomy" id="662478"/>
    <lineage>
        <taxon>Archaea</taxon>
        <taxon>Methanobacteriati</taxon>
        <taxon>Methanobacteriota</taxon>
        <taxon>Stenosarchaea group</taxon>
        <taxon>Halobacteria</taxon>
        <taxon>Halobacteriales</taxon>
        <taxon>Haloferacaceae</taxon>
        <taxon>Haloferax</taxon>
    </lineage>
</organism>
<dbReference type="PANTHER" id="PTHR43085">
    <property type="entry name" value="HEXOKINASE FAMILY MEMBER"/>
    <property type="match status" value="1"/>
</dbReference>
<evidence type="ECO:0000313" key="6">
    <source>
        <dbReference type="Proteomes" id="UP000011553"/>
    </source>
</evidence>
<dbReference type="GO" id="GO:0016301">
    <property type="term" value="F:kinase activity"/>
    <property type="evidence" value="ECO:0007669"/>
    <property type="project" value="UniProtKB-KW"/>
</dbReference>
<dbReference type="PRINTS" id="PR00990">
    <property type="entry name" value="RIBOKINASE"/>
</dbReference>
<dbReference type="InterPro" id="IPR002139">
    <property type="entry name" value="Ribo/fructo_kinase"/>
</dbReference>
<name>M0J013_9EURY</name>
<dbReference type="SUPFAM" id="SSF53613">
    <property type="entry name" value="Ribokinase-like"/>
    <property type="match status" value="1"/>
</dbReference>
<keyword evidence="3 5" id="KW-0418">Kinase</keyword>
<dbReference type="Proteomes" id="UP000011553">
    <property type="component" value="Unassembled WGS sequence"/>
</dbReference>
<evidence type="ECO:0000256" key="2">
    <source>
        <dbReference type="ARBA" id="ARBA00022679"/>
    </source>
</evidence>
<dbReference type="InterPro" id="IPR054871">
    <property type="entry name" value="KDG_KDGal_kin_Halo"/>
</dbReference>